<evidence type="ECO:0000313" key="3">
    <source>
        <dbReference type="Proteomes" id="UP001154282"/>
    </source>
</evidence>
<comment type="caution">
    <text evidence="2">The sequence shown here is derived from an EMBL/GenBank/DDBJ whole genome shotgun (WGS) entry which is preliminary data.</text>
</comment>
<evidence type="ECO:0000313" key="2">
    <source>
        <dbReference type="EMBL" id="CAI0457779.1"/>
    </source>
</evidence>
<dbReference type="EMBL" id="CAMGYJ010000008">
    <property type="protein sequence ID" value="CAI0457779.1"/>
    <property type="molecule type" value="Genomic_DNA"/>
</dbReference>
<reference evidence="2" key="1">
    <citation type="submission" date="2022-08" db="EMBL/GenBank/DDBJ databases">
        <authorList>
            <person name="Gutierrez-Valencia J."/>
        </authorList>
    </citation>
    <scope>NUCLEOTIDE SEQUENCE</scope>
</reference>
<name>A0AAV0NH11_9ROSI</name>
<sequence>MKKAVLPSNAILERVIQRYQAHKDADAAVNEHTNGTEKQLSACRSPEAGPDLLQNVQKHVEAKTVEQLDSTQVMQLERNLQSLLREAQVRKTELMIEAVSSLQQQEISLPTENLLMENELSAMTNHQNHNQNQQQQEQELEAIQDPDQQQQLLLMGMHLNNSNGGGSSIIPIQQLQHHQQNPLFLMGMHLNNHQPPTTNDNNVSNGGGSGPSPASLLQRDAFQKGVLHFF</sequence>
<proteinExistence type="predicted"/>
<protein>
    <submittedName>
        <fullName evidence="2">Uncharacterized protein</fullName>
    </submittedName>
</protein>
<feature type="region of interest" description="Disordered" evidence="1">
    <location>
        <begin position="190"/>
        <end position="216"/>
    </location>
</feature>
<dbReference type="Proteomes" id="UP001154282">
    <property type="component" value="Unassembled WGS sequence"/>
</dbReference>
<gene>
    <name evidence="2" type="ORF">LITE_LOCUS33270</name>
</gene>
<keyword evidence="3" id="KW-1185">Reference proteome</keyword>
<organism evidence="2 3">
    <name type="scientific">Linum tenue</name>
    <dbReference type="NCBI Taxonomy" id="586396"/>
    <lineage>
        <taxon>Eukaryota</taxon>
        <taxon>Viridiplantae</taxon>
        <taxon>Streptophyta</taxon>
        <taxon>Embryophyta</taxon>
        <taxon>Tracheophyta</taxon>
        <taxon>Spermatophyta</taxon>
        <taxon>Magnoliopsida</taxon>
        <taxon>eudicotyledons</taxon>
        <taxon>Gunneridae</taxon>
        <taxon>Pentapetalae</taxon>
        <taxon>rosids</taxon>
        <taxon>fabids</taxon>
        <taxon>Malpighiales</taxon>
        <taxon>Linaceae</taxon>
        <taxon>Linum</taxon>
    </lineage>
</organism>
<evidence type="ECO:0000256" key="1">
    <source>
        <dbReference type="SAM" id="MobiDB-lite"/>
    </source>
</evidence>
<accession>A0AAV0NH11</accession>
<dbReference type="AlphaFoldDB" id="A0AAV0NH11"/>